<proteinExistence type="inferred from homology"/>
<evidence type="ECO:0000256" key="3">
    <source>
        <dbReference type="ARBA" id="ARBA00022448"/>
    </source>
</evidence>
<sequence>MVLAVAAYAQWGMFPLYWPLLKPAGAVEILLHRIFWSCVVALLIVTLLRRRQMLRAVASRRETRLQLVLAALSVSLNWGIYIWGVNAGEVVETSLGYFITPLTTIAAGMLLWRERLSVVQWAAVALGTAAVCVITADYGRPPWLALSLALTFTAYGAFKKRLNLPAVEGFAAETAVMAVPALVGMAVLGARGEATFTTMGTGHALLLIGGGLVTAGPLLCFGAAAVRIPLSTLGIVLYLAPVLQFVLGVTVFHEHMPAARWAGFALIWLALALPAVHSIRVSARSRRLAGPPSLENAP</sequence>
<dbReference type="AlphaFoldDB" id="A0A940WW97"/>
<evidence type="ECO:0000256" key="4">
    <source>
        <dbReference type="ARBA" id="ARBA00022475"/>
    </source>
</evidence>
<feature type="transmembrane region" description="Helical" evidence="8">
    <location>
        <begin position="119"/>
        <end position="136"/>
    </location>
</feature>
<feature type="transmembrane region" description="Helical" evidence="8">
    <location>
        <begin position="258"/>
        <end position="277"/>
    </location>
</feature>
<reference evidence="10" key="1">
    <citation type="submission" date="2021-02" db="EMBL/GenBank/DDBJ databases">
        <title>Draft genome sequence of Microbispora sp. RL4-1S isolated from rice leaves in Thailand.</title>
        <authorList>
            <person name="Muangham S."/>
            <person name="Duangmal K."/>
        </authorList>
    </citation>
    <scope>NUCLEOTIDE SEQUENCE</scope>
    <source>
        <strain evidence="10">RL4-1S</strain>
    </source>
</reference>
<evidence type="ECO:0000256" key="1">
    <source>
        <dbReference type="ARBA" id="ARBA00004651"/>
    </source>
</evidence>
<comment type="caution">
    <text evidence="10">The sequence shown here is derived from an EMBL/GenBank/DDBJ whole genome shotgun (WGS) entry which is preliminary data.</text>
</comment>
<keyword evidence="4" id="KW-1003">Cell membrane</keyword>
<feature type="domain" description="EamA" evidence="9">
    <location>
        <begin position="3"/>
        <end position="135"/>
    </location>
</feature>
<dbReference type="InterPro" id="IPR000620">
    <property type="entry name" value="EamA_dom"/>
</dbReference>
<evidence type="ECO:0000313" key="10">
    <source>
        <dbReference type="EMBL" id="MBP2708456.1"/>
    </source>
</evidence>
<evidence type="ECO:0000256" key="7">
    <source>
        <dbReference type="ARBA" id="ARBA00023136"/>
    </source>
</evidence>
<accession>A0A940WW97</accession>
<keyword evidence="11" id="KW-1185">Reference proteome</keyword>
<evidence type="ECO:0000313" key="11">
    <source>
        <dbReference type="Proteomes" id="UP000674234"/>
    </source>
</evidence>
<feature type="transmembrane region" description="Helical" evidence="8">
    <location>
        <begin position="95"/>
        <end position="112"/>
    </location>
</feature>
<dbReference type="InterPro" id="IPR037185">
    <property type="entry name" value="EmrE-like"/>
</dbReference>
<feature type="transmembrane region" description="Helical" evidence="8">
    <location>
        <begin position="20"/>
        <end position="45"/>
    </location>
</feature>
<dbReference type="Proteomes" id="UP000674234">
    <property type="component" value="Unassembled WGS sequence"/>
</dbReference>
<comment type="similarity">
    <text evidence="2">Belongs to the EamA transporter family.</text>
</comment>
<evidence type="ECO:0000256" key="8">
    <source>
        <dbReference type="SAM" id="Phobius"/>
    </source>
</evidence>
<protein>
    <submittedName>
        <fullName evidence="10">EamA family transporter RarD</fullName>
    </submittedName>
</protein>
<feature type="transmembrane region" description="Helical" evidence="8">
    <location>
        <begin position="65"/>
        <end position="83"/>
    </location>
</feature>
<dbReference type="GO" id="GO:0005886">
    <property type="term" value="C:plasma membrane"/>
    <property type="evidence" value="ECO:0007669"/>
    <property type="project" value="UniProtKB-SubCell"/>
</dbReference>
<evidence type="ECO:0000256" key="2">
    <source>
        <dbReference type="ARBA" id="ARBA00007362"/>
    </source>
</evidence>
<evidence type="ECO:0000256" key="6">
    <source>
        <dbReference type="ARBA" id="ARBA00022989"/>
    </source>
</evidence>
<organism evidence="10 11">
    <name type="scientific">Microbispora oryzae</name>
    <dbReference type="NCBI Taxonomy" id="2806554"/>
    <lineage>
        <taxon>Bacteria</taxon>
        <taxon>Bacillati</taxon>
        <taxon>Actinomycetota</taxon>
        <taxon>Actinomycetes</taxon>
        <taxon>Streptosporangiales</taxon>
        <taxon>Streptosporangiaceae</taxon>
        <taxon>Microbispora</taxon>
    </lineage>
</organism>
<keyword evidence="7 8" id="KW-0472">Membrane</keyword>
<feature type="transmembrane region" description="Helical" evidence="8">
    <location>
        <begin position="202"/>
        <end position="226"/>
    </location>
</feature>
<feature type="transmembrane region" description="Helical" evidence="8">
    <location>
        <begin position="142"/>
        <end position="158"/>
    </location>
</feature>
<comment type="subcellular location">
    <subcellularLocation>
        <location evidence="1">Cell membrane</location>
        <topology evidence="1">Multi-pass membrane protein</topology>
    </subcellularLocation>
</comment>
<dbReference type="PANTHER" id="PTHR22911:SF137">
    <property type="entry name" value="SOLUTE CARRIER FAMILY 35 MEMBER G2-RELATED"/>
    <property type="match status" value="1"/>
</dbReference>
<evidence type="ECO:0000256" key="5">
    <source>
        <dbReference type="ARBA" id="ARBA00022692"/>
    </source>
</evidence>
<evidence type="ECO:0000259" key="9">
    <source>
        <dbReference type="Pfam" id="PF00892"/>
    </source>
</evidence>
<feature type="transmembrane region" description="Helical" evidence="8">
    <location>
        <begin position="170"/>
        <end position="190"/>
    </location>
</feature>
<name>A0A940WW97_9ACTN</name>
<dbReference type="EMBL" id="JAFCNB010000033">
    <property type="protein sequence ID" value="MBP2708456.1"/>
    <property type="molecule type" value="Genomic_DNA"/>
</dbReference>
<keyword evidence="6 8" id="KW-1133">Transmembrane helix</keyword>
<dbReference type="PANTHER" id="PTHR22911">
    <property type="entry name" value="ACYL-MALONYL CONDENSING ENZYME-RELATED"/>
    <property type="match status" value="1"/>
</dbReference>
<gene>
    <name evidence="10" type="primary">rarD</name>
    <name evidence="10" type="ORF">JOL79_32220</name>
</gene>
<dbReference type="NCBIfam" id="TIGR00688">
    <property type="entry name" value="rarD"/>
    <property type="match status" value="1"/>
</dbReference>
<dbReference type="Pfam" id="PF00892">
    <property type="entry name" value="EamA"/>
    <property type="match status" value="1"/>
</dbReference>
<feature type="transmembrane region" description="Helical" evidence="8">
    <location>
        <begin position="233"/>
        <end position="252"/>
    </location>
</feature>
<dbReference type="InterPro" id="IPR004626">
    <property type="entry name" value="RarD"/>
</dbReference>
<keyword evidence="3" id="KW-0813">Transport</keyword>
<keyword evidence="5 8" id="KW-0812">Transmembrane</keyword>
<dbReference type="SUPFAM" id="SSF103481">
    <property type="entry name" value="Multidrug resistance efflux transporter EmrE"/>
    <property type="match status" value="2"/>
</dbReference>